<dbReference type="EMBL" id="CP076023">
    <property type="protein sequence ID" value="QWC16774.1"/>
    <property type="molecule type" value="Genomic_DNA"/>
</dbReference>
<evidence type="ECO:0000256" key="1">
    <source>
        <dbReference type="ARBA" id="ARBA00021292"/>
    </source>
</evidence>
<evidence type="ECO:0000256" key="2">
    <source>
        <dbReference type="ARBA" id="ARBA00022676"/>
    </source>
</evidence>
<dbReference type="RefSeq" id="WP_208197930.1">
    <property type="nucleotide sequence ID" value="NZ_CP076023.1"/>
</dbReference>
<reference evidence="6 7" key="1">
    <citation type="submission" date="2021-05" db="EMBL/GenBank/DDBJ databases">
        <title>Novel species in genus Cellulomonas.</title>
        <authorList>
            <person name="Zhang G."/>
        </authorList>
    </citation>
    <scope>NUCLEOTIDE SEQUENCE [LARGE SCALE GENOMIC DNA]</scope>
    <source>
        <strain evidence="7">zg-ZUI157</strain>
    </source>
</reference>
<evidence type="ECO:0000259" key="5">
    <source>
        <dbReference type="Pfam" id="PF13439"/>
    </source>
</evidence>
<dbReference type="PANTHER" id="PTHR45947">
    <property type="entry name" value="SULFOQUINOVOSYL TRANSFERASE SQD2"/>
    <property type="match status" value="1"/>
</dbReference>
<dbReference type="InterPro" id="IPR028098">
    <property type="entry name" value="Glyco_trans_4-like_N"/>
</dbReference>
<dbReference type="Proteomes" id="UP000679335">
    <property type="component" value="Chromosome"/>
</dbReference>
<name>A0ABX8GNI2_9CELL</name>
<feature type="domain" description="Glycosyltransferase subfamily 4-like N-terminal" evidence="5">
    <location>
        <begin position="15"/>
        <end position="149"/>
    </location>
</feature>
<evidence type="ECO:0000259" key="4">
    <source>
        <dbReference type="Pfam" id="PF00534"/>
    </source>
</evidence>
<dbReference type="InterPro" id="IPR050194">
    <property type="entry name" value="Glycosyltransferase_grp1"/>
</dbReference>
<dbReference type="PANTHER" id="PTHR45947:SF3">
    <property type="entry name" value="SULFOQUINOVOSYL TRANSFERASE SQD2"/>
    <property type="match status" value="1"/>
</dbReference>
<dbReference type="Pfam" id="PF13439">
    <property type="entry name" value="Glyco_transf_4"/>
    <property type="match status" value="1"/>
</dbReference>
<gene>
    <name evidence="6" type="ORF">KKR89_03770</name>
</gene>
<evidence type="ECO:0000313" key="6">
    <source>
        <dbReference type="EMBL" id="QWC16774.1"/>
    </source>
</evidence>
<evidence type="ECO:0000313" key="7">
    <source>
        <dbReference type="Proteomes" id="UP000679335"/>
    </source>
</evidence>
<dbReference type="CDD" id="cd03801">
    <property type="entry name" value="GT4_PimA-like"/>
    <property type="match status" value="1"/>
</dbReference>
<evidence type="ECO:0000256" key="3">
    <source>
        <dbReference type="ARBA" id="ARBA00022679"/>
    </source>
</evidence>
<feature type="domain" description="Glycosyl transferase family 1" evidence="4">
    <location>
        <begin position="179"/>
        <end position="328"/>
    </location>
</feature>
<keyword evidence="2" id="KW-0328">Glycosyltransferase</keyword>
<dbReference type="InterPro" id="IPR001296">
    <property type="entry name" value="Glyco_trans_1"/>
</dbReference>
<dbReference type="Gene3D" id="3.40.50.2000">
    <property type="entry name" value="Glycogen Phosphorylase B"/>
    <property type="match status" value="2"/>
</dbReference>
<accession>A0ABX8GNI2</accession>
<dbReference type="Pfam" id="PF00534">
    <property type="entry name" value="Glycos_transf_1"/>
    <property type="match status" value="1"/>
</dbReference>
<sequence length="358" mass="38129">MTQITALSSAEDPWGAEQSLALILGELAAGGMHCTIIVSSDAAEEFFGRTAGVSVVRVSYRDNARVARWVAFLRAMRRTGRADAIIVASVDLYILGWVCRLTSGGSANVIADLHDTFDRGIDRWKVRALLLGFSRVIAISRYVATELRLLDHCRIVGRPTDKTAWSGSEPGVGGQALRVGVVGRLVPEKRLEVVIEAFDRLPQAELHVYGAAFGRDEGYAARIVQEIQGAGKGHFYHGRQEAAVIYSSIDVLVVANETEASGRTVVEAMSRGVPVVVPDVGGASEYIVACPGGGITWSTRRGPAALRECIEILAGDPDRLRSMGVAARAWANAERSPTVVARMYAAAIGVGGDLGEAG</sequence>
<proteinExistence type="predicted"/>
<keyword evidence="7" id="KW-1185">Reference proteome</keyword>
<keyword evidence="3" id="KW-0808">Transferase</keyword>
<dbReference type="SUPFAM" id="SSF53756">
    <property type="entry name" value="UDP-Glycosyltransferase/glycogen phosphorylase"/>
    <property type="match status" value="1"/>
</dbReference>
<protein>
    <recommendedName>
        <fullName evidence="1">D-inositol 3-phosphate glycosyltransferase</fullName>
    </recommendedName>
</protein>
<organism evidence="6 7">
    <name type="scientific">Cellulomonas dongxiuzhuiae</name>
    <dbReference type="NCBI Taxonomy" id="2819979"/>
    <lineage>
        <taxon>Bacteria</taxon>
        <taxon>Bacillati</taxon>
        <taxon>Actinomycetota</taxon>
        <taxon>Actinomycetes</taxon>
        <taxon>Micrococcales</taxon>
        <taxon>Cellulomonadaceae</taxon>
        <taxon>Cellulomonas</taxon>
    </lineage>
</organism>